<dbReference type="Proteomes" id="UP000003113">
    <property type="component" value="Unassembled WGS sequence"/>
</dbReference>
<dbReference type="RefSeq" id="WP_008166252.1">
    <property type="nucleotide sequence ID" value="NZ_AGUF01000068.1"/>
</dbReference>
<dbReference type="PATRIC" id="fig|477184.5.peg.4248"/>
<reference evidence="1 2" key="1">
    <citation type="journal article" date="2012" name="J. Bacteriol.">
        <title>Genome sequence of the highly efficient arsenite-oxidizing bacterium Achromobacter arsenitoxydans SY8.</title>
        <authorList>
            <person name="Li X."/>
            <person name="Hu Y."/>
            <person name="Gong J."/>
            <person name="Lin Y."/>
            <person name="Johnstone L."/>
            <person name="Rensing C."/>
            <person name="Wang G."/>
        </authorList>
    </citation>
    <scope>NUCLEOTIDE SEQUENCE [LARGE SCALE GENOMIC DNA]</scope>
    <source>
        <strain evidence="1 2">SY8</strain>
    </source>
</reference>
<dbReference type="AlphaFoldDB" id="H0FC13"/>
<protein>
    <submittedName>
        <fullName evidence="1">Uncharacterized protein</fullName>
    </submittedName>
</protein>
<accession>H0FC13</accession>
<organism evidence="1 2">
    <name type="scientific">Achromobacter arsenitoxydans SY8</name>
    <dbReference type="NCBI Taxonomy" id="477184"/>
    <lineage>
        <taxon>Bacteria</taxon>
        <taxon>Pseudomonadati</taxon>
        <taxon>Pseudomonadota</taxon>
        <taxon>Betaproteobacteria</taxon>
        <taxon>Burkholderiales</taxon>
        <taxon>Alcaligenaceae</taxon>
        <taxon>Achromobacter</taxon>
    </lineage>
</organism>
<dbReference type="EMBL" id="AGUF01000068">
    <property type="protein sequence ID" value="EHK64145.1"/>
    <property type="molecule type" value="Genomic_DNA"/>
</dbReference>
<dbReference type="OrthoDB" id="6427442at2"/>
<keyword evidence="2" id="KW-1185">Reference proteome</keyword>
<name>H0FC13_9BURK</name>
<evidence type="ECO:0000313" key="2">
    <source>
        <dbReference type="Proteomes" id="UP000003113"/>
    </source>
</evidence>
<sequence>MALLTIDRERLAGAATRDTGRQLVRYIRDTLAPVLPRLPAQPELIAPFVRQAGRQAIQNGFGEDGLYSFHILTDLILGPGWEHHPMYAGKFEKYLDAPGMDQNARIALAMKAVVVARRDFEAVLPGMLDAAVAALSIVPDALKPEDIWNAFQNVAQMRGVAARKILPLFEQYEAGFRQANELPAIYRRPLTGYVELGYKARGIALPKPSDAIIGLTPHQLTQFNASLLLALIYGPWFPKNPFLAELLRVIDDPSQQSVHQREITRFLLAHRRALTESGDE</sequence>
<comment type="caution">
    <text evidence="1">The sequence shown here is derived from an EMBL/GenBank/DDBJ whole genome shotgun (WGS) entry which is preliminary data.</text>
</comment>
<dbReference type="STRING" id="477184.KYC_21611"/>
<evidence type="ECO:0000313" key="1">
    <source>
        <dbReference type="EMBL" id="EHK64145.1"/>
    </source>
</evidence>
<proteinExistence type="predicted"/>
<gene>
    <name evidence="1" type="ORF">KYC_21611</name>
</gene>